<comment type="similarity">
    <text evidence="1">Belongs to the transglycosylase Slt family.</text>
</comment>
<proteinExistence type="inferred from homology"/>
<dbReference type="Gene3D" id="1.10.530.10">
    <property type="match status" value="1"/>
</dbReference>
<dbReference type="PANTHER" id="PTHR37423:SF2">
    <property type="entry name" value="MEMBRANE-BOUND LYTIC MUREIN TRANSGLYCOSYLASE C"/>
    <property type="match status" value="1"/>
</dbReference>
<sequence length="206" mass="22646">MKLPGVCGLVLALGVSMPAIAENIYTYRGDGGEILFTDKPRAKVDASYTLLSVRKGWNYTPTTLSAARRDRYDTVIARAADDFGVEPALVKAVIHAESLFDRTAVSRVGAQGLMQLMPRTARYLEVADPFDASANIHGGTRFLAYLQNKFSTLDQVLAAYNAGEGNVRRYGGIPPFPETQAYVKKVKQLRLRYQLQLAKEDAVASR</sequence>
<dbReference type="EMBL" id="ARXR01000011">
    <property type="protein sequence ID" value="MBF5053127.1"/>
    <property type="molecule type" value="Genomic_DNA"/>
</dbReference>
<dbReference type="Pfam" id="PF01464">
    <property type="entry name" value="SLT"/>
    <property type="match status" value="1"/>
</dbReference>
<accession>A0ABS0AG71</accession>
<comment type="caution">
    <text evidence="4">The sequence shown here is derived from an EMBL/GenBank/DDBJ whole genome shotgun (WGS) entry which is preliminary data.</text>
</comment>
<evidence type="ECO:0000259" key="3">
    <source>
        <dbReference type="Pfam" id="PF01464"/>
    </source>
</evidence>
<feature type="signal peptide" evidence="2">
    <location>
        <begin position="1"/>
        <end position="21"/>
    </location>
</feature>
<keyword evidence="5" id="KW-1185">Reference proteome</keyword>
<evidence type="ECO:0000256" key="2">
    <source>
        <dbReference type="SAM" id="SignalP"/>
    </source>
</evidence>
<dbReference type="PANTHER" id="PTHR37423">
    <property type="entry name" value="SOLUBLE LYTIC MUREIN TRANSGLYCOSYLASE-RELATED"/>
    <property type="match status" value="1"/>
</dbReference>
<dbReference type="InterPro" id="IPR008258">
    <property type="entry name" value="Transglycosylase_SLT_dom_1"/>
</dbReference>
<dbReference type="InterPro" id="IPR023346">
    <property type="entry name" value="Lysozyme-like_dom_sf"/>
</dbReference>
<reference evidence="4 5" key="1">
    <citation type="submission" date="2012-09" db="EMBL/GenBank/DDBJ databases">
        <title>Genome Sequence of alkane-degrading Bacterium Alcanivorax venustensis ISO4.</title>
        <authorList>
            <person name="Lai Q."/>
            <person name="Shao Z."/>
        </authorList>
    </citation>
    <scope>NUCLEOTIDE SEQUENCE [LARGE SCALE GENOMIC DNA]</scope>
    <source>
        <strain evidence="4 5">ISO4</strain>
    </source>
</reference>
<feature type="domain" description="Transglycosylase SLT" evidence="3">
    <location>
        <begin position="76"/>
        <end position="176"/>
    </location>
</feature>
<protein>
    <submittedName>
        <fullName evidence="4">Lytic transglycosylase</fullName>
    </submittedName>
</protein>
<evidence type="ECO:0000256" key="1">
    <source>
        <dbReference type="ARBA" id="ARBA00007734"/>
    </source>
</evidence>
<evidence type="ECO:0000313" key="5">
    <source>
        <dbReference type="Proteomes" id="UP000644441"/>
    </source>
</evidence>
<evidence type="ECO:0000313" key="4">
    <source>
        <dbReference type="EMBL" id="MBF5053127.1"/>
    </source>
</evidence>
<gene>
    <name evidence="4" type="ORF">ISO4_01729</name>
</gene>
<organism evidence="4 5">
    <name type="scientific">Alloalcanivorax venustensis ISO4</name>
    <dbReference type="NCBI Taxonomy" id="1177184"/>
    <lineage>
        <taxon>Bacteria</taxon>
        <taxon>Pseudomonadati</taxon>
        <taxon>Pseudomonadota</taxon>
        <taxon>Gammaproteobacteria</taxon>
        <taxon>Oceanospirillales</taxon>
        <taxon>Alcanivoracaceae</taxon>
        <taxon>Alloalcanivorax</taxon>
    </lineage>
</organism>
<dbReference type="CDD" id="cd00254">
    <property type="entry name" value="LT-like"/>
    <property type="match status" value="1"/>
</dbReference>
<name>A0ABS0AG71_9GAMM</name>
<keyword evidence="2" id="KW-0732">Signal</keyword>
<dbReference type="GeneID" id="99766930"/>
<dbReference type="RefSeq" id="WP_142949756.1">
    <property type="nucleotide sequence ID" value="NZ_ARXR01000011.1"/>
</dbReference>
<dbReference type="Proteomes" id="UP000644441">
    <property type="component" value="Unassembled WGS sequence"/>
</dbReference>
<feature type="chain" id="PRO_5046935597" evidence="2">
    <location>
        <begin position="22"/>
        <end position="206"/>
    </location>
</feature>
<dbReference type="SUPFAM" id="SSF53955">
    <property type="entry name" value="Lysozyme-like"/>
    <property type="match status" value="1"/>
</dbReference>